<dbReference type="Pfam" id="PF19050">
    <property type="entry name" value="PhoD_2"/>
    <property type="match status" value="1"/>
</dbReference>
<dbReference type="SUPFAM" id="SSF56300">
    <property type="entry name" value="Metallo-dependent phosphatases"/>
    <property type="match status" value="1"/>
</dbReference>
<evidence type="ECO:0000313" key="2">
    <source>
        <dbReference type="EMBL" id="SDY26924.1"/>
    </source>
</evidence>
<dbReference type="PANTHER" id="PTHR46689:SF1">
    <property type="entry name" value="PHOD-LIKE PHOSPHATASE DOMAIN-CONTAINING PROTEIN"/>
    <property type="match status" value="1"/>
</dbReference>
<protein>
    <submittedName>
        <fullName evidence="2">PhoD-like phosphatase</fullName>
    </submittedName>
</protein>
<dbReference type="Proteomes" id="UP000199286">
    <property type="component" value="Unassembled WGS sequence"/>
</dbReference>
<dbReference type="InterPro" id="IPR029052">
    <property type="entry name" value="Metallo-depent_PP-like"/>
</dbReference>
<dbReference type="OrthoDB" id="327733at2"/>
<dbReference type="GO" id="GO:0016020">
    <property type="term" value="C:membrane"/>
    <property type="evidence" value="ECO:0007669"/>
    <property type="project" value="TreeGrafter"/>
</dbReference>
<dbReference type="InterPro" id="IPR043904">
    <property type="entry name" value="PhoD_2-like"/>
</dbReference>
<reference evidence="2 3" key="1">
    <citation type="submission" date="2016-10" db="EMBL/GenBank/DDBJ databases">
        <authorList>
            <person name="de Groot N.N."/>
        </authorList>
    </citation>
    <scope>NUCLEOTIDE SEQUENCE [LARGE SCALE GENOMIC DNA]</scope>
    <source>
        <strain evidence="2 3">DSM 26880</strain>
    </source>
</reference>
<dbReference type="STRING" id="321339.SAMN05444340_10561"/>
<dbReference type="RefSeq" id="WP_089882054.1">
    <property type="nucleotide sequence ID" value="NZ_FNPF01000005.1"/>
</dbReference>
<feature type="domain" description="PhoD-like phosphatase" evidence="1">
    <location>
        <begin position="125"/>
        <end position="328"/>
    </location>
</feature>
<evidence type="ECO:0000313" key="3">
    <source>
        <dbReference type="Proteomes" id="UP000199286"/>
    </source>
</evidence>
<name>A0A1H3IJB1_9RHOB</name>
<dbReference type="AlphaFoldDB" id="A0A1H3IJB1"/>
<proteinExistence type="predicted"/>
<organism evidence="2 3">
    <name type="scientific">Citreimonas salinaria</name>
    <dbReference type="NCBI Taxonomy" id="321339"/>
    <lineage>
        <taxon>Bacteria</taxon>
        <taxon>Pseudomonadati</taxon>
        <taxon>Pseudomonadota</taxon>
        <taxon>Alphaproteobacteria</taxon>
        <taxon>Rhodobacterales</taxon>
        <taxon>Roseobacteraceae</taxon>
        <taxon>Citreimonas</taxon>
    </lineage>
</organism>
<keyword evidence="3" id="KW-1185">Reference proteome</keyword>
<gene>
    <name evidence="2" type="ORF">SAMN05444340_10561</name>
</gene>
<dbReference type="PANTHER" id="PTHR46689">
    <property type="entry name" value="MEMBRANE PROTEIN, PUTATIVE-RELATED"/>
    <property type="match status" value="1"/>
</dbReference>
<dbReference type="Gene3D" id="3.60.21.70">
    <property type="entry name" value="PhoD-like phosphatase"/>
    <property type="match status" value="1"/>
</dbReference>
<accession>A0A1H3IJB1</accession>
<dbReference type="EMBL" id="FNPF01000005">
    <property type="protein sequence ID" value="SDY26924.1"/>
    <property type="molecule type" value="Genomic_DNA"/>
</dbReference>
<dbReference type="InterPro" id="IPR038607">
    <property type="entry name" value="PhoD-like_sf"/>
</dbReference>
<evidence type="ECO:0000259" key="1">
    <source>
        <dbReference type="Pfam" id="PF19050"/>
    </source>
</evidence>
<sequence length="474" mass="52650">MTVSITGPVLILDSVRDDTMRLAALFVAPADTAPPPVETEDGTHHPEAILSCGDRAVWRARFDRPATSPSHYAWAGTRFDLAGAAAPDPRIAYVSCNGEEHGDLDRDPVERNVIWARLGEHHREAPFALLIHGGDQVYADEATDGHPASAGWPDAWPEDPESDTLEDLRVHLRQRFFDRYHALYTAEGFRWLTARVPSVMQWDDHDICDGWGSLPRSAARSSVGRLIFDVAREMALAFQHGTRDGDLPARFADPDGSHLGWQVDLPGLRLLAPDLRSQRTRREIMGREGWDMVEDAARDGFAGRTLFISSVPLLGPRLSLLELLMVIVPKMQKYEDDLRDQWQSRAHRSSWRRMLQLCRRMAAPESAQVTVVSGEIHLATRATMGLDRGKVLHQLVASGVSHPAPPVAWARTLGTLATLGESPLRGHPIRIHPLPGQSGRYTAQRNALILDHEDGAMRARWLLEESGPTPPLVL</sequence>